<feature type="region of interest" description="Disordered" evidence="1">
    <location>
        <begin position="1"/>
        <end position="34"/>
    </location>
</feature>
<comment type="caution">
    <text evidence="2">The sequence shown here is derived from an EMBL/GenBank/DDBJ whole genome shotgun (WGS) entry which is preliminary data.</text>
</comment>
<accession>A0A8T9CDB7</accession>
<name>A0A8T9CDB7_9HELO</name>
<dbReference type="OrthoDB" id="3552792at2759"/>
<evidence type="ECO:0000313" key="2">
    <source>
        <dbReference type="EMBL" id="TVY83775.1"/>
    </source>
</evidence>
<gene>
    <name evidence="2" type="ORF">LSUE1_G000728</name>
</gene>
<feature type="compositionally biased region" description="Basic and acidic residues" evidence="1">
    <location>
        <begin position="18"/>
        <end position="29"/>
    </location>
</feature>
<protein>
    <submittedName>
        <fullName evidence="2">Uncharacterized protein</fullName>
    </submittedName>
</protein>
<feature type="compositionally biased region" description="Basic and acidic residues" evidence="1">
    <location>
        <begin position="53"/>
        <end position="72"/>
    </location>
</feature>
<sequence>MAAGYLQHATSPLGPPTQEKHSKPTKDVDTASIRSTSTFASTVGLIKSKLSKTRKETGARKPEKKQWTDSKSPRARTAEAYMVMAMTRH</sequence>
<dbReference type="EMBL" id="QGMK01000155">
    <property type="protein sequence ID" value="TVY83775.1"/>
    <property type="molecule type" value="Genomic_DNA"/>
</dbReference>
<dbReference type="AlphaFoldDB" id="A0A8T9CDB7"/>
<evidence type="ECO:0000313" key="3">
    <source>
        <dbReference type="Proteomes" id="UP000469558"/>
    </source>
</evidence>
<reference evidence="2 3" key="1">
    <citation type="submission" date="2018-05" db="EMBL/GenBank/DDBJ databases">
        <title>Genome sequencing and assembly of the regulated plant pathogen Lachnellula willkommii and related sister species for the development of diagnostic species identification markers.</title>
        <authorList>
            <person name="Giroux E."/>
            <person name="Bilodeau G."/>
        </authorList>
    </citation>
    <scope>NUCLEOTIDE SEQUENCE [LARGE SCALE GENOMIC DNA]</scope>
    <source>
        <strain evidence="2 3">CBS 268.59</strain>
    </source>
</reference>
<proteinExistence type="predicted"/>
<organism evidence="2 3">
    <name type="scientific">Lachnellula suecica</name>
    <dbReference type="NCBI Taxonomy" id="602035"/>
    <lineage>
        <taxon>Eukaryota</taxon>
        <taxon>Fungi</taxon>
        <taxon>Dikarya</taxon>
        <taxon>Ascomycota</taxon>
        <taxon>Pezizomycotina</taxon>
        <taxon>Leotiomycetes</taxon>
        <taxon>Helotiales</taxon>
        <taxon>Lachnaceae</taxon>
        <taxon>Lachnellula</taxon>
    </lineage>
</organism>
<dbReference type="Proteomes" id="UP000469558">
    <property type="component" value="Unassembled WGS sequence"/>
</dbReference>
<keyword evidence="3" id="KW-1185">Reference proteome</keyword>
<feature type="region of interest" description="Disordered" evidence="1">
    <location>
        <begin position="50"/>
        <end position="76"/>
    </location>
</feature>
<evidence type="ECO:0000256" key="1">
    <source>
        <dbReference type="SAM" id="MobiDB-lite"/>
    </source>
</evidence>